<sequence>MTCHIWFYTMFYGTLLLLQVVGSILMDGYKIELYCVDIMIMLVDDQAIVGKLVQNMLAEHTDISFHYCHNPALAIEEAENIKPTVILLDLIMPKLNGLELLKQIRKNPTTQDIPVIMLSTEDDPATKVKAFEWGANDYLVKLPDKIELIARLRYHSKSHIHKLQRDRMFEALQKAQAELEKQNIELLRLSQLDGMTEIANRRYFDECILIEMKRAVRNQQALSVVMIDIDHFKLYNDTYGHLQGDDCLRKIAHILKGQKRRPADFVARYGGEEFVLLLPETEPAGGAIIAEKIRTAIAAEQIPHLGSLTASHVTASLGVAGGLPNNADTPEKWLHEADAMLYKAKAQGRNQVQYIALSSG</sequence>
<evidence type="ECO:0000256" key="5">
    <source>
        <dbReference type="SAM" id="Coils"/>
    </source>
</evidence>
<dbReference type="Pfam" id="PF00072">
    <property type="entry name" value="Response_reg"/>
    <property type="match status" value="1"/>
</dbReference>
<dbReference type="GO" id="GO:0005886">
    <property type="term" value="C:plasma membrane"/>
    <property type="evidence" value="ECO:0007669"/>
    <property type="project" value="TreeGrafter"/>
</dbReference>
<dbReference type="GO" id="GO:1902201">
    <property type="term" value="P:negative regulation of bacterial-type flagellum-dependent cell motility"/>
    <property type="evidence" value="ECO:0007669"/>
    <property type="project" value="TreeGrafter"/>
</dbReference>
<evidence type="ECO:0000259" key="7">
    <source>
        <dbReference type="PROSITE" id="PS50110"/>
    </source>
</evidence>
<reference evidence="9 10" key="1">
    <citation type="submission" date="2017-11" db="EMBL/GenBank/DDBJ databases">
        <title>Draft Genome Sequence of Methylobacter psychrotolerans Sph1T, an Obligate Methanotroph from Low-Temperature Environments.</title>
        <authorList>
            <person name="Oshkin I.Y."/>
            <person name="Miroshnikov K."/>
            <person name="Belova S.E."/>
            <person name="Korzhenkov A."/>
            <person name="Toshchakov S.V."/>
            <person name="Dedysh S.N."/>
        </authorList>
    </citation>
    <scope>NUCLEOTIDE SEQUENCE [LARGE SCALE GENOMIC DNA]</scope>
    <source>
        <strain evidence="9 10">Sph1</strain>
    </source>
</reference>
<dbReference type="PROSITE" id="PS50887">
    <property type="entry name" value="GGDEF"/>
    <property type="match status" value="1"/>
</dbReference>
<keyword evidence="5" id="KW-0175">Coiled coil</keyword>
<dbReference type="GO" id="GO:0000160">
    <property type="term" value="P:phosphorelay signal transduction system"/>
    <property type="evidence" value="ECO:0007669"/>
    <property type="project" value="InterPro"/>
</dbReference>
<feature type="domain" description="GGDEF" evidence="8">
    <location>
        <begin position="220"/>
        <end position="357"/>
    </location>
</feature>
<organism evidence="9 10">
    <name type="scientific">Methylovulum psychrotolerans</name>
    <dbReference type="NCBI Taxonomy" id="1704499"/>
    <lineage>
        <taxon>Bacteria</taxon>
        <taxon>Pseudomonadati</taxon>
        <taxon>Pseudomonadota</taxon>
        <taxon>Gammaproteobacteria</taxon>
        <taxon>Methylococcales</taxon>
        <taxon>Methylococcaceae</taxon>
        <taxon>Methylovulum</taxon>
    </lineage>
</organism>
<dbReference type="InterPro" id="IPR001789">
    <property type="entry name" value="Sig_transdc_resp-reg_receiver"/>
</dbReference>
<evidence type="ECO:0000259" key="8">
    <source>
        <dbReference type="PROSITE" id="PS50887"/>
    </source>
</evidence>
<feature type="coiled-coil region" evidence="5">
    <location>
        <begin position="165"/>
        <end position="192"/>
    </location>
</feature>
<dbReference type="InterPro" id="IPR011006">
    <property type="entry name" value="CheY-like_superfamily"/>
</dbReference>
<comment type="caution">
    <text evidence="9">The sequence shown here is derived from an EMBL/GenBank/DDBJ whole genome shotgun (WGS) entry which is preliminary data.</text>
</comment>
<dbReference type="FunFam" id="3.30.70.270:FF:000001">
    <property type="entry name" value="Diguanylate cyclase domain protein"/>
    <property type="match status" value="1"/>
</dbReference>
<dbReference type="Gene3D" id="3.40.50.2300">
    <property type="match status" value="1"/>
</dbReference>
<feature type="modified residue" description="4-aspartylphosphate" evidence="4">
    <location>
        <position position="89"/>
    </location>
</feature>
<dbReference type="GO" id="GO:0052621">
    <property type="term" value="F:diguanylate cyclase activity"/>
    <property type="evidence" value="ECO:0007669"/>
    <property type="project" value="UniProtKB-EC"/>
</dbReference>
<dbReference type="InterPro" id="IPR043128">
    <property type="entry name" value="Rev_trsase/Diguanyl_cyclase"/>
</dbReference>
<dbReference type="InterPro" id="IPR050469">
    <property type="entry name" value="Diguanylate_Cyclase"/>
</dbReference>
<feature type="transmembrane region" description="Helical" evidence="6">
    <location>
        <begin position="6"/>
        <end position="25"/>
    </location>
</feature>
<dbReference type="SMART" id="SM00267">
    <property type="entry name" value="GGDEF"/>
    <property type="match status" value="1"/>
</dbReference>
<dbReference type="PROSITE" id="PS50110">
    <property type="entry name" value="RESPONSE_REGULATORY"/>
    <property type="match status" value="1"/>
</dbReference>
<evidence type="ECO:0000256" key="2">
    <source>
        <dbReference type="ARBA" id="ARBA00012528"/>
    </source>
</evidence>
<dbReference type="EMBL" id="PGFZ01000019">
    <property type="protein sequence ID" value="POZ49948.1"/>
    <property type="molecule type" value="Genomic_DNA"/>
</dbReference>
<keyword evidence="6" id="KW-0812">Transmembrane</keyword>
<evidence type="ECO:0000256" key="6">
    <source>
        <dbReference type="SAM" id="Phobius"/>
    </source>
</evidence>
<dbReference type="NCBIfam" id="TIGR00254">
    <property type="entry name" value="GGDEF"/>
    <property type="match status" value="1"/>
</dbReference>
<dbReference type="PANTHER" id="PTHR45138">
    <property type="entry name" value="REGULATORY COMPONENTS OF SENSORY TRANSDUCTION SYSTEM"/>
    <property type="match status" value="1"/>
</dbReference>
<proteinExistence type="predicted"/>
<dbReference type="InterPro" id="IPR000160">
    <property type="entry name" value="GGDEF_dom"/>
</dbReference>
<dbReference type="SMART" id="SM00448">
    <property type="entry name" value="REC"/>
    <property type="match status" value="1"/>
</dbReference>
<comment type="cofactor">
    <cofactor evidence="1">
        <name>Mg(2+)</name>
        <dbReference type="ChEBI" id="CHEBI:18420"/>
    </cofactor>
</comment>
<evidence type="ECO:0000313" key="9">
    <source>
        <dbReference type="EMBL" id="POZ49948.1"/>
    </source>
</evidence>
<dbReference type="GO" id="GO:0043709">
    <property type="term" value="P:cell adhesion involved in single-species biofilm formation"/>
    <property type="evidence" value="ECO:0007669"/>
    <property type="project" value="TreeGrafter"/>
</dbReference>
<dbReference type="Pfam" id="PF00990">
    <property type="entry name" value="GGDEF"/>
    <property type="match status" value="1"/>
</dbReference>
<dbReference type="Gene3D" id="3.30.70.270">
    <property type="match status" value="1"/>
</dbReference>
<dbReference type="CDD" id="cd01949">
    <property type="entry name" value="GGDEF"/>
    <property type="match status" value="1"/>
</dbReference>
<evidence type="ECO:0000256" key="4">
    <source>
        <dbReference type="PROSITE-ProRule" id="PRU00169"/>
    </source>
</evidence>
<evidence type="ECO:0000313" key="10">
    <source>
        <dbReference type="Proteomes" id="UP000237423"/>
    </source>
</evidence>
<gene>
    <name evidence="9" type="ORF">AADEFJLK_04308</name>
</gene>
<keyword evidence="6" id="KW-0472">Membrane</keyword>
<dbReference type="PANTHER" id="PTHR45138:SF9">
    <property type="entry name" value="DIGUANYLATE CYCLASE DGCM-RELATED"/>
    <property type="match status" value="1"/>
</dbReference>
<comment type="catalytic activity">
    <reaction evidence="3">
        <text>2 GTP = 3',3'-c-di-GMP + 2 diphosphate</text>
        <dbReference type="Rhea" id="RHEA:24898"/>
        <dbReference type="ChEBI" id="CHEBI:33019"/>
        <dbReference type="ChEBI" id="CHEBI:37565"/>
        <dbReference type="ChEBI" id="CHEBI:58805"/>
        <dbReference type="EC" id="2.7.7.65"/>
    </reaction>
</comment>
<protein>
    <recommendedName>
        <fullName evidence="2">diguanylate cyclase</fullName>
        <ecNumber evidence="2">2.7.7.65</ecNumber>
    </recommendedName>
</protein>
<evidence type="ECO:0000256" key="3">
    <source>
        <dbReference type="ARBA" id="ARBA00034247"/>
    </source>
</evidence>
<evidence type="ECO:0000256" key="1">
    <source>
        <dbReference type="ARBA" id="ARBA00001946"/>
    </source>
</evidence>
<name>A0A2S5CGK9_9GAMM</name>
<accession>A0A2S5CGK9</accession>
<feature type="domain" description="Response regulatory" evidence="7">
    <location>
        <begin position="39"/>
        <end position="156"/>
    </location>
</feature>
<dbReference type="EC" id="2.7.7.65" evidence="2"/>
<dbReference type="Proteomes" id="UP000237423">
    <property type="component" value="Unassembled WGS sequence"/>
</dbReference>
<dbReference type="SUPFAM" id="SSF52172">
    <property type="entry name" value="CheY-like"/>
    <property type="match status" value="1"/>
</dbReference>
<keyword evidence="4" id="KW-0597">Phosphoprotein</keyword>
<dbReference type="AlphaFoldDB" id="A0A2S5CGK9"/>
<keyword evidence="6" id="KW-1133">Transmembrane helix</keyword>
<dbReference type="SUPFAM" id="SSF55073">
    <property type="entry name" value="Nucleotide cyclase"/>
    <property type="match status" value="1"/>
</dbReference>
<dbReference type="InterPro" id="IPR029787">
    <property type="entry name" value="Nucleotide_cyclase"/>
</dbReference>